<gene>
    <name evidence="2" type="ORF">PACLA_8A026030</name>
</gene>
<feature type="compositionally biased region" description="Polar residues" evidence="1">
    <location>
        <begin position="128"/>
        <end position="140"/>
    </location>
</feature>
<dbReference type="EMBL" id="CACRXK020003036">
    <property type="protein sequence ID" value="CAB3997145.1"/>
    <property type="molecule type" value="Genomic_DNA"/>
</dbReference>
<reference evidence="2" key="1">
    <citation type="submission" date="2020-04" db="EMBL/GenBank/DDBJ databases">
        <authorList>
            <person name="Alioto T."/>
            <person name="Alioto T."/>
            <person name="Gomez Garrido J."/>
        </authorList>
    </citation>
    <scope>NUCLEOTIDE SEQUENCE</scope>
    <source>
        <strain evidence="2">A484AB</strain>
    </source>
</reference>
<feature type="compositionally biased region" description="Basic and acidic residues" evidence="1">
    <location>
        <begin position="1"/>
        <end position="11"/>
    </location>
</feature>
<comment type="caution">
    <text evidence="2">The sequence shown here is derived from an EMBL/GenBank/DDBJ whole genome shotgun (WGS) entry which is preliminary data.</text>
</comment>
<sequence length="148" mass="16126">MVSAAKKDYSRTKHQQKQTGGGSAPAPVKETSRRIIELFEDEPSFSGITGGIESGNESNDKQLITTVTDTTELINPDNLFNDPFVNQPSLRELIESEPSEGDDPPPMNPTISISTIDIEFIALPPSMSAENKSSNQTLPTTRHIKKGK</sequence>
<dbReference type="Proteomes" id="UP001152795">
    <property type="component" value="Unassembled WGS sequence"/>
</dbReference>
<evidence type="ECO:0000313" key="2">
    <source>
        <dbReference type="EMBL" id="CAB3997145.1"/>
    </source>
</evidence>
<name>A0A6S7GZY4_PARCT</name>
<organism evidence="2 3">
    <name type="scientific">Paramuricea clavata</name>
    <name type="common">Red gorgonian</name>
    <name type="synonym">Violescent sea-whip</name>
    <dbReference type="NCBI Taxonomy" id="317549"/>
    <lineage>
        <taxon>Eukaryota</taxon>
        <taxon>Metazoa</taxon>
        <taxon>Cnidaria</taxon>
        <taxon>Anthozoa</taxon>
        <taxon>Octocorallia</taxon>
        <taxon>Malacalcyonacea</taxon>
        <taxon>Plexauridae</taxon>
        <taxon>Paramuricea</taxon>
    </lineage>
</organism>
<feature type="region of interest" description="Disordered" evidence="1">
    <location>
        <begin position="125"/>
        <end position="148"/>
    </location>
</feature>
<keyword evidence="3" id="KW-1185">Reference proteome</keyword>
<dbReference type="AlphaFoldDB" id="A0A6S7GZY4"/>
<proteinExistence type="predicted"/>
<dbReference type="OrthoDB" id="5969667at2759"/>
<protein>
    <submittedName>
        <fullName evidence="2">Uncharacterized protein</fullName>
    </submittedName>
</protein>
<evidence type="ECO:0000256" key="1">
    <source>
        <dbReference type="SAM" id="MobiDB-lite"/>
    </source>
</evidence>
<feature type="region of interest" description="Disordered" evidence="1">
    <location>
        <begin position="1"/>
        <end position="29"/>
    </location>
</feature>
<accession>A0A6S7GZY4</accession>
<evidence type="ECO:0000313" key="3">
    <source>
        <dbReference type="Proteomes" id="UP001152795"/>
    </source>
</evidence>